<gene>
    <name evidence="2" type="ORF">EG028_24410</name>
</gene>
<sequence length="156" mass="18161">MKYLSRPDIQLLIIAAIVVILGQLQVANSAIDIHLHDTYFVIALSHLAWAYAIFLVMEAGLYTTTSWFRQWRWLQIFHIFSLVLLPLTFIVMSGYHYEPEPGMPRRYFDYNNYSELAVMRLQFLPWFVTASLLIFLAGQIGFVVNIVAGFFRGRNH</sequence>
<feature type="transmembrane region" description="Helical" evidence="1">
    <location>
        <begin position="123"/>
        <end position="151"/>
    </location>
</feature>
<keyword evidence="1" id="KW-0812">Transmembrane</keyword>
<evidence type="ECO:0000313" key="3">
    <source>
        <dbReference type="Proteomes" id="UP000279089"/>
    </source>
</evidence>
<protein>
    <submittedName>
        <fullName evidence="2">Uncharacterized protein</fullName>
    </submittedName>
</protein>
<dbReference type="EMBL" id="RMBX01000015">
    <property type="protein sequence ID" value="RPD38417.1"/>
    <property type="molecule type" value="Genomic_DNA"/>
</dbReference>
<dbReference type="SUPFAM" id="SSF81442">
    <property type="entry name" value="Cytochrome c oxidase subunit I-like"/>
    <property type="match status" value="1"/>
</dbReference>
<evidence type="ECO:0000313" key="2">
    <source>
        <dbReference type="EMBL" id="RPD38417.1"/>
    </source>
</evidence>
<keyword evidence="1" id="KW-0472">Membrane</keyword>
<dbReference type="Gene3D" id="1.20.210.10">
    <property type="entry name" value="Cytochrome c oxidase-like, subunit I domain"/>
    <property type="match status" value="1"/>
</dbReference>
<proteinExistence type="predicted"/>
<accession>A0A3N4MAJ7</accession>
<dbReference type="InterPro" id="IPR036927">
    <property type="entry name" value="Cyt_c_oxase-like_su1_sf"/>
</dbReference>
<feature type="transmembrane region" description="Helical" evidence="1">
    <location>
        <begin position="39"/>
        <end position="61"/>
    </location>
</feature>
<organism evidence="2 3">
    <name type="scientific">Chitinophaga barathri</name>
    <dbReference type="NCBI Taxonomy" id="1647451"/>
    <lineage>
        <taxon>Bacteria</taxon>
        <taxon>Pseudomonadati</taxon>
        <taxon>Bacteroidota</taxon>
        <taxon>Chitinophagia</taxon>
        <taxon>Chitinophagales</taxon>
        <taxon>Chitinophagaceae</taxon>
        <taxon>Chitinophaga</taxon>
    </lineage>
</organism>
<reference evidence="3" key="1">
    <citation type="submission" date="2018-11" db="EMBL/GenBank/DDBJ databases">
        <title>Chitinophaga lutea sp.nov., isolate from arsenic contaminated soil.</title>
        <authorList>
            <person name="Zong Y."/>
        </authorList>
    </citation>
    <scope>NUCLEOTIDE SEQUENCE [LARGE SCALE GENOMIC DNA]</scope>
    <source>
        <strain evidence="3">YLT18</strain>
    </source>
</reference>
<dbReference type="AlphaFoldDB" id="A0A3N4MAJ7"/>
<keyword evidence="3" id="KW-1185">Reference proteome</keyword>
<keyword evidence="1" id="KW-1133">Transmembrane helix</keyword>
<dbReference type="Proteomes" id="UP000279089">
    <property type="component" value="Unassembled WGS sequence"/>
</dbReference>
<dbReference type="OrthoDB" id="680203at2"/>
<evidence type="ECO:0000256" key="1">
    <source>
        <dbReference type="SAM" id="Phobius"/>
    </source>
</evidence>
<dbReference type="RefSeq" id="WP_120518913.1">
    <property type="nucleotide sequence ID" value="NZ_QXZY01000015.1"/>
</dbReference>
<feature type="transmembrane region" description="Helical" evidence="1">
    <location>
        <begin position="73"/>
        <end position="97"/>
    </location>
</feature>
<name>A0A3N4MAJ7_9BACT</name>
<comment type="caution">
    <text evidence="2">The sequence shown here is derived from an EMBL/GenBank/DDBJ whole genome shotgun (WGS) entry which is preliminary data.</text>
</comment>